<evidence type="ECO:0000313" key="2">
    <source>
        <dbReference type="Proteomes" id="UP001212421"/>
    </source>
</evidence>
<accession>A0ABY7NFP1</accession>
<gene>
    <name evidence="1" type="ORF">KIV56_13055</name>
</gene>
<sequence length="203" mass="21500">MTRRTVPCQPRRAGPATIAGREAHEVGEVGTVFRGDQGRVRCRDEQCGGGGDRRGPELSYRAGRDFVLVLVGVEIAVFEDDVLEESGWRSWRPAGPCGHGFGGLRWRISVGTGIRFGIVIDVVIDVDSGGACSVGCIGCIGFGPAFRCRLGIGLVDGRLRPGVEGVTQGCELGQFLEGIDRFHRFGQGRRGVVVAGVGHGPLG</sequence>
<dbReference type="RefSeq" id="WP_281533875.1">
    <property type="nucleotide sequence ID" value="NZ_CP075584.1"/>
</dbReference>
<proteinExistence type="predicted"/>
<keyword evidence="2" id="KW-1185">Reference proteome</keyword>
<evidence type="ECO:0000313" key="1">
    <source>
        <dbReference type="EMBL" id="WBM79333.1"/>
    </source>
</evidence>
<name>A0ABY7NFP1_9MICO</name>
<protein>
    <submittedName>
        <fullName evidence="1">Uncharacterized protein</fullName>
    </submittedName>
</protein>
<organism evidence="1 2">
    <name type="scientific">Cryobacterium breve</name>
    <dbReference type="NCBI Taxonomy" id="1259258"/>
    <lineage>
        <taxon>Bacteria</taxon>
        <taxon>Bacillati</taxon>
        <taxon>Actinomycetota</taxon>
        <taxon>Actinomycetes</taxon>
        <taxon>Micrococcales</taxon>
        <taxon>Microbacteriaceae</taxon>
        <taxon>Cryobacterium</taxon>
    </lineage>
</organism>
<dbReference type="Proteomes" id="UP001212421">
    <property type="component" value="Chromosome"/>
</dbReference>
<reference evidence="1 2" key="1">
    <citation type="submission" date="2021-05" db="EMBL/GenBank/DDBJ databases">
        <authorList>
            <person name="Kumar R."/>
            <person name="Kumar A."/>
            <person name="Mukhia S."/>
        </authorList>
    </citation>
    <scope>NUCLEOTIDE SEQUENCE [LARGE SCALE GENOMIC DNA]</scope>
    <source>
        <strain evidence="1 2">ERMR7:08</strain>
    </source>
</reference>
<dbReference type="EMBL" id="CP075584">
    <property type="protein sequence ID" value="WBM79333.1"/>
    <property type="molecule type" value="Genomic_DNA"/>
</dbReference>